<proteinExistence type="predicted"/>
<evidence type="ECO:0000313" key="2">
    <source>
        <dbReference type="EMBL" id="CAD8112286.1"/>
    </source>
</evidence>
<evidence type="ECO:0000256" key="1">
    <source>
        <dbReference type="SAM" id="MobiDB-lite"/>
    </source>
</evidence>
<feature type="compositionally biased region" description="Basic and acidic residues" evidence="1">
    <location>
        <begin position="104"/>
        <end position="118"/>
    </location>
</feature>
<comment type="caution">
    <text evidence="2">The sequence shown here is derived from an EMBL/GenBank/DDBJ whole genome shotgun (WGS) entry which is preliminary data.</text>
</comment>
<reference evidence="2" key="1">
    <citation type="submission" date="2021-01" db="EMBL/GenBank/DDBJ databases">
        <authorList>
            <consortium name="Genoscope - CEA"/>
            <person name="William W."/>
        </authorList>
    </citation>
    <scope>NUCLEOTIDE SEQUENCE</scope>
</reference>
<feature type="region of interest" description="Disordered" evidence="1">
    <location>
        <begin position="103"/>
        <end position="136"/>
    </location>
</feature>
<accession>A0A8S1Q988</accession>
<dbReference type="OrthoDB" id="299136at2759"/>
<evidence type="ECO:0000313" key="3">
    <source>
        <dbReference type="Proteomes" id="UP000692954"/>
    </source>
</evidence>
<dbReference type="AlphaFoldDB" id="A0A8S1Q988"/>
<dbReference type="EMBL" id="CAJJDN010000100">
    <property type="protein sequence ID" value="CAD8112286.1"/>
    <property type="molecule type" value="Genomic_DNA"/>
</dbReference>
<organism evidence="2 3">
    <name type="scientific">Paramecium sonneborni</name>
    <dbReference type="NCBI Taxonomy" id="65129"/>
    <lineage>
        <taxon>Eukaryota</taxon>
        <taxon>Sar</taxon>
        <taxon>Alveolata</taxon>
        <taxon>Ciliophora</taxon>
        <taxon>Intramacronucleata</taxon>
        <taxon>Oligohymenophorea</taxon>
        <taxon>Peniculida</taxon>
        <taxon>Parameciidae</taxon>
        <taxon>Paramecium</taxon>
    </lineage>
</organism>
<gene>
    <name evidence="2" type="ORF">PSON_ATCC_30995.1.T1000125</name>
</gene>
<dbReference type="Proteomes" id="UP000692954">
    <property type="component" value="Unassembled WGS sequence"/>
</dbReference>
<name>A0A8S1Q988_9CILI</name>
<keyword evidence="3" id="KW-1185">Reference proteome</keyword>
<sequence>MGNDAKSKFLNQEYDEEWEIIDAPIPKKILTLRQSTLNQSIFTVIEYQQPETAQIKPQPLFSGNHPEKKTKKYQISKRIQELQHQIGGETLFGVRKGQGPIQLGEEKQQQLQLDDRPQFPRKNKRTSDSLMKLQLD</sequence>
<protein>
    <submittedName>
        <fullName evidence="2">Uncharacterized protein</fullName>
    </submittedName>
</protein>